<dbReference type="Pfam" id="PF00179">
    <property type="entry name" value="UQ_con"/>
    <property type="match status" value="1"/>
</dbReference>
<dbReference type="GO" id="GO:0005524">
    <property type="term" value="F:ATP binding"/>
    <property type="evidence" value="ECO:0007669"/>
    <property type="project" value="UniProtKB-KW"/>
</dbReference>
<name>A0AAN7AJF9_9PEZI</name>
<dbReference type="InterPro" id="IPR016135">
    <property type="entry name" value="UBQ-conjugating_enzyme/RWD"/>
</dbReference>
<organism evidence="8 9">
    <name type="scientific">Podospora australis</name>
    <dbReference type="NCBI Taxonomy" id="1536484"/>
    <lineage>
        <taxon>Eukaryota</taxon>
        <taxon>Fungi</taxon>
        <taxon>Dikarya</taxon>
        <taxon>Ascomycota</taxon>
        <taxon>Pezizomycotina</taxon>
        <taxon>Sordariomycetes</taxon>
        <taxon>Sordariomycetidae</taxon>
        <taxon>Sordariales</taxon>
        <taxon>Podosporaceae</taxon>
        <taxon>Podospora</taxon>
    </lineage>
</organism>
<accession>A0AAN7AJF9</accession>
<proteinExistence type="predicted"/>
<dbReference type="AlphaFoldDB" id="A0AAN7AJF9"/>
<feature type="domain" description="UBC core" evidence="7">
    <location>
        <begin position="2"/>
        <end position="152"/>
    </location>
</feature>
<evidence type="ECO:0000256" key="2">
    <source>
        <dbReference type="ARBA" id="ARBA00022679"/>
    </source>
</evidence>
<evidence type="ECO:0000256" key="4">
    <source>
        <dbReference type="ARBA" id="ARBA00022786"/>
    </source>
</evidence>
<dbReference type="SUPFAM" id="SSF54495">
    <property type="entry name" value="UBC-like"/>
    <property type="match status" value="1"/>
</dbReference>
<dbReference type="Gene3D" id="3.10.110.10">
    <property type="entry name" value="Ubiquitin Conjugating Enzyme"/>
    <property type="match status" value="1"/>
</dbReference>
<protein>
    <recommendedName>
        <fullName evidence="1">E2 ubiquitin-conjugating enzyme</fullName>
        <ecNumber evidence="1">2.3.2.23</ecNumber>
    </recommendedName>
</protein>
<gene>
    <name evidence="8" type="ORF">QBC35DRAFT_493184</name>
</gene>
<dbReference type="GO" id="GO:0061631">
    <property type="term" value="F:ubiquitin conjugating enzyme activity"/>
    <property type="evidence" value="ECO:0007669"/>
    <property type="project" value="UniProtKB-EC"/>
</dbReference>
<comment type="caution">
    <text evidence="8">The sequence shown here is derived from an EMBL/GenBank/DDBJ whole genome shotgun (WGS) entry which is preliminary data.</text>
</comment>
<reference evidence="8" key="2">
    <citation type="submission" date="2023-05" db="EMBL/GenBank/DDBJ databases">
        <authorList>
            <consortium name="Lawrence Berkeley National Laboratory"/>
            <person name="Steindorff A."/>
            <person name="Hensen N."/>
            <person name="Bonometti L."/>
            <person name="Westerberg I."/>
            <person name="Brannstrom I.O."/>
            <person name="Guillou S."/>
            <person name="Cros-Aarteil S."/>
            <person name="Calhoun S."/>
            <person name="Haridas S."/>
            <person name="Kuo A."/>
            <person name="Mondo S."/>
            <person name="Pangilinan J."/>
            <person name="Riley R."/>
            <person name="Labutti K."/>
            <person name="Andreopoulos B."/>
            <person name="Lipzen A."/>
            <person name="Chen C."/>
            <person name="Yanf M."/>
            <person name="Daum C."/>
            <person name="Ng V."/>
            <person name="Clum A."/>
            <person name="Ohm R."/>
            <person name="Martin F."/>
            <person name="Silar P."/>
            <person name="Natvig D."/>
            <person name="Lalanne C."/>
            <person name="Gautier V."/>
            <person name="Ament-Velasquez S.L."/>
            <person name="Kruys A."/>
            <person name="Hutchinson M.I."/>
            <person name="Powell A.J."/>
            <person name="Barry K."/>
            <person name="Miller A.N."/>
            <person name="Grigoriev I.V."/>
            <person name="Debuchy R."/>
            <person name="Gladieux P."/>
            <person name="Thoren M.H."/>
            <person name="Johannesson H."/>
        </authorList>
    </citation>
    <scope>NUCLEOTIDE SEQUENCE</scope>
    <source>
        <strain evidence="8">PSN309</strain>
    </source>
</reference>
<evidence type="ECO:0000256" key="3">
    <source>
        <dbReference type="ARBA" id="ARBA00022741"/>
    </source>
</evidence>
<keyword evidence="2" id="KW-0808">Transferase</keyword>
<feature type="region of interest" description="Disordered" evidence="6">
    <location>
        <begin position="157"/>
        <end position="183"/>
    </location>
</feature>
<keyword evidence="4" id="KW-0833">Ubl conjugation pathway</keyword>
<evidence type="ECO:0000256" key="6">
    <source>
        <dbReference type="SAM" id="MobiDB-lite"/>
    </source>
</evidence>
<evidence type="ECO:0000313" key="8">
    <source>
        <dbReference type="EMBL" id="KAK4189428.1"/>
    </source>
</evidence>
<dbReference type="InterPro" id="IPR050113">
    <property type="entry name" value="Ub_conjugating_enzyme"/>
</dbReference>
<dbReference type="InterPro" id="IPR000608">
    <property type="entry name" value="UBC"/>
</dbReference>
<sequence length="183" mass="20496">MASQKRIAKELTDVTSNPPAGMTISLPDDSDIHKWHVTMDGPSETPYAGGHFGLIVRLPAEYPFKGPEITFATRIYHPNVTNDSEGSICLGPLKPGNWKPVTRLKSILEAIRQLLIEPQPDDPLEPRIADQYKNDRRDFEKTARSYVAQYAKGAVKFSDATGTEETTTKRSEPEQPRRMMGQE</sequence>
<reference evidence="8" key="1">
    <citation type="journal article" date="2023" name="Mol. Phylogenet. Evol.">
        <title>Genome-scale phylogeny and comparative genomics of the fungal order Sordariales.</title>
        <authorList>
            <person name="Hensen N."/>
            <person name="Bonometti L."/>
            <person name="Westerberg I."/>
            <person name="Brannstrom I.O."/>
            <person name="Guillou S."/>
            <person name="Cros-Aarteil S."/>
            <person name="Calhoun S."/>
            <person name="Haridas S."/>
            <person name="Kuo A."/>
            <person name="Mondo S."/>
            <person name="Pangilinan J."/>
            <person name="Riley R."/>
            <person name="LaButti K."/>
            <person name="Andreopoulos B."/>
            <person name="Lipzen A."/>
            <person name="Chen C."/>
            <person name="Yan M."/>
            <person name="Daum C."/>
            <person name="Ng V."/>
            <person name="Clum A."/>
            <person name="Steindorff A."/>
            <person name="Ohm R.A."/>
            <person name="Martin F."/>
            <person name="Silar P."/>
            <person name="Natvig D.O."/>
            <person name="Lalanne C."/>
            <person name="Gautier V."/>
            <person name="Ament-Velasquez S.L."/>
            <person name="Kruys A."/>
            <person name="Hutchinson M.I."/>
            <person name="Powell A.J."/>
            <person name="Barry K."/>
            <person name="Miller A.N."/>
            <person name="Grigoriev I.V."/>
            <person name="Debuchy R."/>
            <person name="Gladieux P."/>
            <person name="Hiltunen Thoren M."/>
            <person name="Johannesson H."/>
        </authorList>
    </citation>
    <scope>NUCLEOTIDE SEQUENCE</scope>
    <source>
        <strain evidence="8">PSN309</strain>
    </source>
</reference>
<dbReference type="EMBL" id="MU864375">
    <property type="protein sequence ID" value="KAK4189428.1"/>
    <property type="molecule type" value="Genomic_DNA"/>
</dbReference>
<feature type="region of interest" description="Disordered" evidence="6">
    <location>
        <begin position="1"/>
        <end position="27"/>
    </location>
</feature>
<feature type="compositionally biased region" description="Basic and acidic residues" evidence="6">
    <location>
        <begin position="166"/>
        <end position="177"/>
    </location>
</feature>
<dbReference type="SMART" id="SM00212">
    <property type="entry name" value="UBCc"/>
    <property type="match status" value="1"/>
</dbReference>
<dbReference type="FunFam" id="3.10.110.10:FF:000060">
    <property type="entry name" value="Ubiquitin conjugating enzyme (UbcB)"/>
    <property type="match status" value="1"/>
</dbReference>
<dbReference type="Proteomes" id="UP001302126">
    <property type="component" value="Unassembled WGS sequence"/>
</dbReference>
<keyword evidence="9" id="KW-1185">Reference proteome</keyword>
<evidence type="ECO:0000256" key="5">
    <source>
        <dbReference type="ARBA" id="ARBA00022840"/>
    </source>
</evidence>
<dbReference type="PANTHER" id="PTHR24067">
    <property type="entry name" value="UBIQUITIN-CONJUGATING ENZYME E2"/>
    <property type="match status" value="1"/>
</dbReference>
<dbReference type="PROSITE" id="PS50127">
    <property type="entry name" value="UBC_2"/>
    <property type="match status" value="1"/>
</dbReference>
<dbReference type="EC" id="2.3.2.23" evidence="1"/>
<evidence type="ECO:0000256" key="1">
    <source>
        <dbReference type="ARBA" id="ARBA00012486"/>
    </source>
</evidence>
<keyword evidence="5" id="KW-0067">ATP-binding</keyword>
<keyword evidence="3" id="KW-0547">Nucleotide-binding</keyword>
<evidence type="ECO:0000313" key="9">
    <source>
        <dbReference type="Proteomes" id="UP001302126"/>
    </source>
</evidence>
<evidence type="ECO:0000259" key="7">
    <source>
        <dbReference type="PROSITE" id="PS50127"/>
    </source>
</evidence>